<reference evidence="1 2" key="1">
    <citation type="journal article" date="2024" name="Front. Microbiol.">
        <title>Pangenomic and biochemical analyses of Helcococcus ovis reveal widespread tetracycline resistance and a novel bacterial species, Helcococcus bovis.</title>
        <authorList>
            <person name="Cunha F."/>
            <person name="Zhai Y."/>
            <person name="Casaro S."/>
            <person name="Jones K.L."/>
            <person name="Hernandez M."/>
            <person name="Bisinotto R.S."/>
            <person name="Kariyawasam S."/>
            <person name="Brown M.B."/>
            <person name="Phillips A."/>
            <person name="Jeong K.C."/>
            <person name="Galvao K.N."/>
        </authorList>
    </citation>
    <scope>NUCLEOTIDE SEQUENCE [LARGE SCALE GENOMIC DNA]</scope>
    <source>
        <strain evidence="1 2">KG197</strain>
    </source>
</reference>
<dbReference type="EMBL" id="JBFNFH010000006">
    <property type="protein sequence ID" value="MFM1524764.1"/>
    <property type="molecule type" value="Genomic_DNA"/>
</dbReference>
<dbReference type="NCBIfam" id="TIGR01563">
    <property type="entry name" value="gp16_SPP1"/>
    <property type="match status" value="1"/>
</dbReference>
<sequence length="110" mass="13101">MKISLLNEKIIIKKFEVVIDEIGNHTSNWTDYYTCFATISKESPLENTEAGNIWDSSKIDFTIRYTKILENLDSTKYRVYFKNNIYEIKGIDHMNFNKKSIKIHCQRIER</sequence>
<gene>
    <name evidence="1" type="ORF">ABGF40_03670</name>
</gene>
<organism evidence="1 2">
    <name type="scientific">Helcococcus bovis</name>
    <dbReference type="NCBI Taxonomy" id="3153252"/>
    <lineage>
        <taxon>Bacteria</taxon>
        <taxon>Bacillati</taxon>
        <taxon>Bacillota</taxon>
        <taxon>Tissierellia</taxon>
        <taxon>Tissierellales</taxon>
        <taxon>Peptoniphilaceae</taxon>
        <taxon>Helcococcus</taxon>
    </lineage>
</organism>
<accession>A0ABW9F655</accession>
<keyword evidence="2" id="KW-1185">Reference proteome</keyword>
<dbReference type="RefSeq" id="WP_408126465.1">
    <property type="nucleotide sequence ID" value="NZ_JBFNFH010000006.1"/>
</dbReference>
<dbReference type="Pfam" id="PF05521">
    <property type="entry name" value="Phage_HCP"/>
    <property type="match status" value="1"/>
</dbReference>
<name>A0ABW9F655_9FIRM</name>
<dbReference type="Proteomes" id="UP001629536">
    <property type="component" value="Unassembled WGS sequence"/>
</dbReference>
<proteinExistence type="predicted"/>
<protein>
    <submittedName>
        <fullName evidence="1">Phage head closure protein</fullName>
    </submittedName>
</protein>
<evidence type="ECO:0000313" key="1">
    <source>
        <dbReference type="EMBL" id="MFM1524764.1"/>
    </source>
</evidence>
<comment type="caution">
    <text evidence="1">The sequence shown here is derived from an EMBL/GenBank/DDBJ whole genome shotgun (WGS) entry which is preliminary data.</text>
</comment>
<evidence type="ECO:0000313" key="2">
    <source>
        <dbReference type="Proteomes" id="UP001629536"/>
    </source>
</evidence>
<dbReference type="InterPro" id="IPR038666">
    <property type="entry name" value="SSP1_head-tail_sf"/>
</dbReference>
<dbReference type="Gene3D" id="2.40.10.270">
    <property type="entry name" value="Bacteriophage SPP1 head-tail adaptor protein"/>
    <property type="match status" value="1"/>
</dbReference>
<dbReference type="InterPro" id="IPR008767">
    <property type="entry name" value="Phage_SPP1_head-tail_adaptor"/>
</dbReference>